<evidence type="ECO:0000313" key="3">
    <source>
        <dbReference type="Proteomes" id="UP001054837"/>
    </source>
</evidence>
<evidence type="ECO:0000256" key="1">
    <source>
        <dbReference type="SAM" id="MobiDB-lite"/>
    </source>
</evidence>
<feature type="compositionally biased region" description="Basic and acidic residues" evidence="1">
    <location>
        <begin position="37"/>
        <end position="47"/>
    </location>
</feature>
<dbReference type="AlphaFoldDB" id="A0AAV4V147"/>
<protein>
    <submittedName>
        <fullName evidence="2">Uncharacterized protein</fullName>
    </submittedName>
</protein>
<comment type="caution">
    <text evidence="2">The sequence shown here is derived from an EMBL/GenBank/DDBJ whole genome shotgun (WGS) entry which is preliminary data.</text>
</comment>
<feature type="region of interest" description="Disordered" evidence="1">
    <location>
        <begin position="29"/>
        <end position="52"/>
    </location>
</feature>
<reference evidence="2 3" key="1">
    <citation type="submission" date="2021-06" db="EMBL/GenBank/DDBJ databases">
        <title>Caerostris darwini draft genome.</title>
        <authorList>
            <person name="Kono N."/>
            <person name="Arakawa K."/>
        </authorList>
    </citation>
    <scope>NUCLEOTIDE SEQUENCE [LARGE SCALE GENOMIC DNA]</scope>
</reference>
<gene>
    <name evidence="2" type="ORF">CDAR_442361</name>
</gene>
<sequence length="122" mass="13799">MRVKSSDADNLFTSLPILYHFSRRHKGIAANHQQITRGEKKDKEKEHSRHHLPRSIIPYLPEIRTFCVPKCPGIPGCNKKLVSGGPALSRPLKFRAKYQYFHSGAGSISSNISPFGTRLERC</sequence>
<proteinExistence type="predicted"/>
<dbReference type="EMBL" id="BPLQ01012194">
    <property type="protein sequence ID" value="GIY63573.1"/>
    <property type="molecule type" value="Genomic_DNA"/>
</dbReference>
<evidence type="ECO:0000313" key="2">
    <source>
        <dbReference type="EMBL" id="GIY63573.1"/>
    </source>
</evidence>
<accession>A0AAV4V147</accession>
<organism evidence="2 3">
    <name type="scientific">Caerostris darwini</name>
    <dbReference type="NCBI Taxonomy" id="1538125"/>
    <lineage>
        <taxon>Eukaryota</taxon>
        <taxon>Metazoa</taxon>
        <taxon>Ecdysozoa</taxon>
        <taxon>Arthropoda</taxon>
        <taxon>Chelicerata</taxon>
        <taxon>Arachnida</taxon>
        <taxon>Araneae</taxon>
        <taxon>Araneomorphae</taxon>
        <taxon>Entelegynae</taxon>
        <taxon>Araneoidea</taxon>
        <taxon>Araneidae</taxon>
        <taxon>Caerostris</taxon>
    </lineage>
</organism>
<dbReference type="Proteomes" id="UP001054837">
    <property type="component" value="Unassembled WGS sequence"/>
</dbReference>
<keyword evidence="3" id="KW-1185">Reference proteome</keyword>
<name>A0AAV4V147_9ARAC</name>